<evidence type="ECO:0000256" key="1">
    <source>
        <dbReference type="ARBA" id="ARBA00022636"/>
    </source>
</evidence>
<reference evidence="6 7" key="1">
    <citation type="submission" date="2017-05" db="EMBL/GenBank/DDBJ databases">
        <title>Complete and WGS of Bordetella genogroups.</title>
        <authorList>
            <person name="Spilker T."/>
            <person name="LiPuma J."/>
        </authorList>
    </citation>
    <scope>NUCLEOTIDE SEQUENCE [LARGE SCALE GENOMIC DNA]</scope>
    <source>
        <strain evidence="6 7">AU7206</strain>
    </source>
</reference>
<sequence>MDLPSTSRLASSATEIVSLLELVRAQRVPLTMSLAEDPATGVTTVLYANAATNTLLVDAVGEEDVDQRLVRGGAVTFEAPRDQIGLAFETPGVSLVNYSGRPALHSHLPATASYAQRRDTFRVDIPSAHPVSCELWPSQGQRKTPFRLQVRDLSATGIALVDTSRSLPAAPGTPYRARLKLPEMEALDLTLRVVHHRDEVLALGGKVRRVGCLFDELDRMNEMRIQSYVNVLQREQIARQRGLS</sequence>
<feature type="domain" description="Type III secretion system flagellar brake protein YcgR PilZN" evidence="5">
    <location>
        <begin position="11"/>
        <end position="110"/>
    </location>
</feature>
<evidence type="ECO:0008006" key="8">
    <source>
        <dbReference type="Google" id="ProtNLM"/>
    </source>
</evidence>
<proteinExistence type="predicted"/>
<dbReference type="InterPro" id="IPR009875">
    <property type="entry name" value="PilZ_domain"/>
</dbReference>
<keyword evidence="1" id="KW-0973">c-di-GMP</keyword>
<gene>
    <name evidence="6" type="ORF">CAL15_12160</name>
</gene>
<evidence type="ECO:0000259" key="4">
    <source>
        <dbReference type="Pfam" id="PF07238"/>
    </source>
</evidence>
<dbReference type="Pfam" id="PF07238">
    <property type="entry name" value="PilZ"/>
    <property type="match status" value="1"/>
</dbReference>
<dbReference type="OrthoDB" id="5572581at2"/>
<keyword evidence="2" id="KW-0547">Nucleotide-binding</keyword>
<keyword evidence="3" id="KW-0975">Bacterial flagellum</keyword>
<evidence type="ECO:0000313" key="6">
    <source>
        <dbReference type="EMBL" id="ARP95060.1"/>
    </source>
</evidence>
<evidence type="ECO:0000259" key="5">
    <source>
        <dbReference type="Pfam" id="PF07317"/>
    </source>
</evidence>
<evidence type="ECO:0000256" key="3">
    <source>
        <dbReference type="ARBA" id="ARBA00023143"/>
    </source>
</evidence>
<dbReference type="Gene3D" id="2.30.110.10">
    <property type="entry name" value="Electron Transport, Fmn-binding Protein, Chain A"/>
    <property type="match status" value="1"/>
</dbReference>
<dbReference type="KEGG" id="bgm:CAL15_12160"/>
<dbReference type="STRING" id="463040.CAL15_12160"/>
<dbReference type="Pfam" id="PF07317">
    <property type="entry name" value="PilZN"/>
    <property type="match status" value="1"/>
</dbReference>
<evidence type="ECO:0000313" key="7">
    <source>
        <dbReference type="Proteomes" id="UP000194161"/>
    </source>
</evidence>
<dbReference type="Gene3D" id="2.40.10.220">
    <property type="entry name" value="predicted glycosyltransferase like domains"/>
    <property type="match status" value="1"/>
</dbReference>
<dbReference type="GO" id="GO:0035438">
    <property type="term" value="F:cyclic-di-GMP binding"/>
    <property type="evidence" value="ECO:0007669"/>
    <property type="project" value="InterPro"/>
</dbReference>
<evidence type="ECO:0000256" key="2">
    <source>
        <dbReference type="ARBA" id="ARBA00022741"/>
    </source>
</evidence>
<accession>A0A1W6ZD39</accession>
<dbReference type="InterPro" id="IPR009926">
    <property type="entry name" value="T3SS_YcgR_PilZN"/>
</dbReference>
<dbReference type="Proteomes" id="UP000194161">
    <property type="component" value="Chromosome"/>
</dbReference>
<dbReference type="RefSeq" id="WP_086078824.1">
    <property type="nucleotide sequence ID" value="NZ_CP021111.1"/>
</dbReference>
<feature type="domain" description="PilZ" evidence="4">
    <location>
        <begin position="116"/>
        <end position="229"/>
    </location>
</feature>
<protein>
    <recommendedName>
        <fullName evidence="8">Flagellar brake protein YcgR</fullName>
    </recommendedName>
</protein>
<dbReference type="AlphaFoldDB" id="A0A1W6ZD39"/>
<dbReference type="EMBL" id="CP021111">
    <property type="protein sequence ID" value="ARP95060.1"/>
    <property type="molecule type" value="Genomic_DNA"/>
</dbReference>
<dbReference type="SUPFAM" id="SSF141371">
    <property type="entry name" value="PilZ domain-like"/>
    <property type="match status" value="1"/>
</dbReference>
<dbReference type="InterPro" id="IPR012349">
    <property type="entry name" value="Split_barrel_FMN-bd"/>
</dbReference>
<name>A0A1W6ZD39_9BORD</name>
<keyword evidence="7" id="KW-1185">Reference proteome</keyword>
<organism evidence="6 7">
    <name type="scientific">Bordetella genomosp. 13</name>
    <dbReference type="NCBI Taxonomy" id="463040"/>
    <lineage>
        <taxon>Bacteria</taxon>
        <taxon>Pseudomonadati</taxon>
        <taxon>Pseudomonadota</taxon>
        <taxon>Betaproteobacteria</taxon>
        <taxon>Burkholderiales</taxon>
        <taxon>Alcaligenaceae</taxon>
        <taxon>Bordetella</taxon>
    </lineage>
</organism>